<organism evidence="1 2">
    <name type="scientific">Escherichia phage vB_EcoM_KWBSE43-6</name>
    <dbReference type="NCBI Taxonomy" id="2508194"/>
    <lineage>
        <taxon>Viruses</taxon>
        <taxon>Duplodnaviria</taxon>
        <taxon>Heunggongvirae</taxon>
        <taxon>Uroviricota</taxon>
        <taxon>Caudoviricetes</taxon>
        <taxon>Pantevenvirales</taxon>
        <taxon>Ackermannviridae</taxon>
        <taxon>Taipeivirus</taxon>
        <taxon>Taipeivirus KWBSE436</taxon>
    </lineage>
</organism>
<evidence type="ECO:0000313" key="2">
    <source>
        <dbReference type="Proteomes" id="UP000300764"/>
    </source>
</evidence>
<name>A0A482N0F6_9CAUD</name>
<dbReference type="EMBL" id="MK373783">
    <property type="protein sequence ID" value="QBQ78962.1"/>
    <property type="molecule type" value="Genomic_DNA"/>
</dbReference>
<gene>
    <name evidence="1" type="ORF">KWBSE43_00142</name>
</gene>
<reference evidence="1 2" key="1">
    <citation type="submission" date="2019-01" db="EMBL/GenBank/DDBJ databases">
        <title>Still something new to discover - new insights into E. coli phage diversity and taxonomy.</title>
        <authorList>
            <person name="Korf I.H.E."/>
            <person name="Adriaennsens E."/>
            <person name="Dreiseikelmann B."/>
            <person name="Kropinski A."/>
            <person name="Nimtz M."/>
            <person name="Meier-Kolthoff J.P."/>
            <person name="Rohde M."/>
            <person name="van Raaij M."/>
            <person name="Wittmann J."/>
        </authorList>
    </citation>
    <scope>NUCLEOTIDE SEQUENCE [LARGE SCALE GENOMIC DNA]</scope>
</reference>
<evidence type="ECO:0000313" key="1">
    <source>
        <dbReference type="EMBL" id="QBQ78962.1"/>
    </source>
</evidence>
<sequence>MVSLACTTECSSSLGDSMLPGYQPMLAGATSGSESTSQPRLVRALEDKLLLYGSCELRHWLQL</sequence>
<dbReference type="Proteomes" id="UP000300764">
    <property type="component" value="Segment"/>
</dbReference>
<proteinExistence type="predicted"/>
<keyword evidence="2" id="KW-1185">Reference proteome</keyword>
<protein>
    <submittedName>
        <fullName evidence="1">Uncharacterized protein</fullName>
    </submittedName>
</protein>
<accession>A0A482N0F6</accession>